<comment type="caution">
    <text evidence="1">The sequence shown here is derived from an EMBL/GenBank/DDBJ whole genome shotgun (WGS) entry which is preliminary data.</text>
</comment>
<protein>
    <submittedName>
        <fullName evidence="1">Uncharacterized protein</fullName>
    </submittedName>
</protein>
<name>A0A0V8IYC6_9BACL</name>
<reference evidence="1 2" key="1">
    <citation type="journal article" date="2014" name="Antonie Van Leeuwenhoek">
        <title>Fictibacillus enclensis sp. nov., isolated from marine sediment.</title>
        <authorList>
            <person name="Dastager S.G."/>
            <person name="Mawlankar R."/>
            <person name="Srinivasan K."/>
            <person name="Tang S.K."/>
            <person name="Lee J.C."/>
            <person name="Ramana V.V."/>
            <person name="Shouche Y.S."/>
        </authorList>
    </citation>
    <scope>NUCLEOTIDE SEQUENCE [LARGE SCALE GENOMIC DNA]</scope>
    <source>
        <strain evidence="1 2">NIO-1003</strain>
    </source>
</reference>
<evidence type="ECO:0000313" key="2">
    <source>
        <dbReference type="Proteomes" id="UP000054099"/>
    </source>
</evidence>
<dbReference type="Proteomes" id="UP000054099">
    <property type="component" value="Unassembled WGS sequence"/>
</dbReference>
<accession>A0A0V8IYC6</accession>
<evidence type="ECO:0000313" key="1">
    <source>
        <dbReference type="EMBL" id="KSU79750.1"/>
    </source>
</evidence>
<dbReference type="EMBL" id="LNQN01000008">
    <property type="protein sequence ID" value="KSU79750.1"/>
    <property type="molecule type" value="Genomic_DNA"/>
</dbReference>
<gene>
    <name evidence="1" type="ORF">AS030_21090</name>
</gene>
<keyword evidence="2" id="KW-1185">Reference proteome</keyword>
<proteinExistence type="predicted"/>
<organism evidence="1 2">
    <name type="scientific">Fictibacillus enclensis</name>
    <dbReference type="NCBI Taxonomy" id="1017270"/>
    <lineage>
        <taxon>Bacteria</taxon>
        <taxon>Bacillati</taxon>
        <taxon>Bacillota</taxon>
        <taxon>Bacilli</taxon>
        <taxon>Bacillales</taxon>
        <taxon>Fictibacillaceae</taxon>
        <taxon>Fictibacillus</taxon>
    </lineage>
</organism>
<dbReference type="AlphaFoldDB" id="A0A0V8IYC6"/>
<sequence length="120" mass="13804">MDKEIENQDLIINEEDELDEWEYTGVQLANGGISVVENKRSRDDMIKDVSHTLAASGLTPKAKRDLFETVARDWTKDLGKYKGCQFWSKEAITLYTNMVVSNNGKSIPEKNYQIYLFMSM</sequence>
<dbReference type="RefSeq" id="WP_061975455.1">
    <property type="nucleotide sequence ID" value="NZ_FMAV01000006.1"/>
</dbReference>